<keyword evidence="2" id="KW-1185">Reference proteome</keyword>
<name>A0AAV7NN82_PLEWA</name>
<protein>
    <submittedName>
        <fullName evidence="1">Uncharacterized protein</fullName>
    </submittedName>
</protein>
<gene>
    <name evidence="1" type="ORF">NDU88_005739</name>
</gene>
<sequence length="174" mass="19153">MTHRFRPHSGSQARQAAVCNKVSPGTPAAVPVVLQLCFALPDGGLMRACSLGSRSPGVLALSGCAQMPQDTDRSPHWALPWHVRFTQRRSRALSCSPLQRDAPLLACIWQQQRIPSDRPAMQLYQPGVRSRTHTEFTSKPSGYCEKSYLDCPHRKQQVDKSVGGVSDECDDAVL</sequence>
<reference evidence="1" key="1">
    <citation type="journal article" date="2022" name="bioRxiv">
        <title>Sequencing and chromosome-scale assembly of the giantPleurodeles waltlgenome.</title>
        <authorList>
            <person name="Brown T."/>
            <person name="Elewa A."/>
            <person name="Iarovenko S."/>
            <person name="Subramanian E."/>
            <person name="Araus A.J."/>
            <person name="Petzold A."/>
            <person name="Susuki M."/>
            <person name="Suzuki K.-i.T."/>
            <person name="Hayashi T."/>
            <person name="Toyoda A."/>
            <person name="Oliveira C."/>
            <person name="Osipova E."/>
            <person name="Leigh N.D."/>
            <person name="Simon A."/>
            <person name="Yun M.H."/>
        </authorList>
    </citation>
    <scope>NUCLEOTIDE SEQUENCE</scope>
    <source>
        <strain evidence="1">20211129_DDA</strain>
        <tissue evidence="1">Liver</tissue>
    </source>
</reference>
<evidence type="ECO:0000313" key="2">
    <source>
        <dbReference type="Proteomes" id="UP001066276"/>
    </source>
</evidence>
<evidence type="ECO:0000313" key="1">
    <source>
        <dbReference type="EMBL" id="KAJ1117540.1"/>
    </source>
</evidence>
<dbReference type="Proteomes" id="UP001066276">
    <property type="component" value="Chromosome 8"/>
</dbReference>
<dbReference type="AlphaFoldDB" id="A0AAV7NN82"/>
<dbReference type="EMBL" id="JANPWB010000012">
    <property type="protein sequence ID" value="KAJ1117540.1"/>
    <property type="molecule type" value="Genomic_DNA"/>
</dbReference>
<proteinExistence type="predicted"/>
<organism evidence="1 2">
    <name type="scientific">Pleurodeles waltl</name>
    <name type="common">Iberian ribbed newt</name>
    <dbReference type="NCBI Taxonomy" id="8319"/>
    <lineage>
        <taxon>Eukaryota</taxon>
        <taxon>Metazoa</taxon>
        <taxon>Chordata</taxon>
        <taxon>Craniata</taxon>
        <taxon>Vertebrata</taxon>
        <taxon>Euteleostomi</taxon>
        <taxon>Amphibia</taxon>
        <taxon>Batrachia</taxon>
        <taxon>Caudata</taxon>
        <taxon>Salamandroidea</taxon>
        <taxon>Salamandridae</taxon>
        <taxon>Pleurodelinae</taxon>
        <taxon>Pleurodeles</taxon>
    </lineage>
</organism>
<accession>A0AAV7NN82</accession>
<comment type="caution">
    <text evidence="1">The sequence shown here is derived from an EMBL/GenBank/DDBJ whole genome shotgun (WGS) entry which is preliminary data.</text>
</comment>